<dbReference type="Proteomes" id="UP000007754">
    <property type="component" value="Chromosome 4A"/>
</dbReference>
<evidence type="ECO:0000256" key="5">
    <source>
        <dbReference type="ARBA" id="ARBA00022729"/>
    </source>
</evidence>
<dbReference type="InterPro" id="IPR024607">
    <property type="entry name" value="Sulfatase_CS"/>
</dbReference>
<dbReference type="AlphaFoldDB" id="H0Z2M6"/>
<keyword evidence="21" id="KW-1185">Reference proteome</keyword>
<evidence type="ECO:0000256" key="12">
    <source>
        <dbReference type="ARBA" id="ARBA00050460"/>
    </source>
</evidence>
<sequence>MGAAVGAEERRQEPQREQRCARSSRAQCERWIPLRPGRARTAPRDQHRTGTGPAPGPAPHCSHRDQRRTAPSPSLFPPGPTPHRSQPRNAPSPSLFPPGPAPHRSQPRTAPSPHRGAARSRGRGAPARGRRRGREGEAPLPAGLGLRPWLTTPPPGRLCRAPPPRWDMAAARLCPCLFLFLCLCLLRLPRYAFAAGPAAAGTGAGAGPGDGMNVLFIIVDDLRPVLGCYGDKLVKSPNIDQLASQSMVFSNAYAQQAVCAPSRVSFLTGRRPDTTRLYDFYSYWRVHAGNYSTMPQYFKENGYVTLSVGKVFHPGVSSNYSDDYPYSWSIPPFHPSAEKHENDKTCRGKDGKLHANLVCPVNVTEMPEGTLPDIQSTEEAIHLLNVMKTTRQKFFLAVGYHKPHIPLRYPQEFLKLYPLENITLAPDPWVPKKLPSVAYNPWVDIRQRDDVEALNVSFPYGALPDDFQRQIRQSYYAAVSYLDVQIGLLLSALDDAGLSNNTIVVFTADHGWSLGEHGEWAKYSNFDVATRVPLIFYVPGMTTSPVSQGARVFPYLDPFSYIGVSVPQGQSKEVVELVSLFPTLAELAGLRVPPACPEMSFGVALCTEGRSIVHYFNISKGEVGEGKEGCVDTDRCFNEEPVAFSQYPRPADTPQWNSDKPKLKDIRIMGYSMRTIDYRYTLWVQFDPNNFSANFKDVHAGELYMMENDPNQDYNVYNNTSHGWFFKKLLGFLKH</sequence>
<reference evidence="20 21" key="1">
    <citation type="journal article" date="2010" name="Nature">
        <title>The genome of a songbird.</title>
        <authorList>
            <person name="Warren W.C."/>
            <person name="Clayton D.F."/>
            <person name="Ellegren H."/>
            <person name="Arnold A.P."/>
            <person name="Hillier L.W."/>
            <person name="Kunstner A."/>
            <person name="Searle S."/>
            <person name="White S."/>
            <person name="Vilella A.J."/>
            <person name="Fairley S."/>
            <person name="Heger A."/>
            <person name="Kong L."/>
            <person name="Ponting C.P."/>
            <person name="Jarvis E.D."/>
            <person name="Mello C.V."/>
            <person name="Minx P."/>
            <person name="Lovell P."/>
            <person name="Velho T.A."/>
            <person name="Ferris M."/>
            <person name="Balakrishnan C.N."/>
            <person name="Sinha S."/>
            <person name="Blatti C."/>
            <person name="London S.E."/>
            <person name="Li Y."/>
            <person name="Lin Y.C."/>
            <person name="George J."/>
            <person name="Sweedler J."/>
            <person name="Southey B."/>
            <person name="Gunaratne P."/>
            <person name="Watson M."/>
            <person name="Nam K."/>
            <person name="Backstrom N."/>
            <person name="Smeds L."/>
            <person name="Nabholz B."/>
            <person name="Itoh Y."/>
            <person name="Whitney O."/>
            <person name="Pfenning A.R."/>
            <person name="Howard J."/>
            <person name="Volker M."/>
            <person name="Skinner B.M."/>
            <person name="Griffin D.K."/>
            <person name="Ye L."/>
            <person name="McLaren W.M."/>
            <person name="Flicek P."/>
            <person name="Quesada V."/>
            <person name="Velasco G."/>
            <person name="Lopez-Otin C."/>
            <person name="Puente X.S."/>
            <person name="Olender T."/>
            <person name="Lancet D."/>
            <person name="Smit A.F."/>
            <person name="Hubley R."/>
            <person name="Konkel M.K."/>
            <person name="Walker J.A."/>
            <person name="Batzer M.A."/>
            <person name="Gu W."/>
            <person name="Pollock D.D."/>
            <person name="Chen L."/>
            <person name="Cheng Z."/>
            <person name="Eichler E.E."/>
            <person name="Stapley J."/>
            <person name="Slate J."/>
            <person name="Ekblom R."/>
            <person name="Birkhead T."/>
            <person name="Burke T."/>
            <person name="Burt D."/>
            <person name="Scharff C."/>
            <person name="Adam I."/>
            <person name="Richard H."/>
            <person name="Sultan M."/>
            <person name="Soldatov A."/>
            <person name="Lehrach H."/>
            <person name="Edwards S.V."/>
            <person name="Yang S.P."/>
            <person name="Li X."/>
            <person name="Graves T."/>
            <person name="Fulton L."/>
            <person name="Nelson J."/>
            <person name="Chinwalla A."/>
            <person name="Hou S."/>
            <person name="Mardis E.R."/>
            <person name="Wilson R.K."/>
        </authorList>
    </citation>
    <scope>NUCLEOTIDE SEQUENCE [LARGE SCALE GENOMIC DNA]</scope>
</reference>
<evidence type="ECO:0000256" key="13">
    <source>
        <dbReference type="ARBA" id="ARBA00056350"/>
    </source>
</evidence>
<evidence type="ECO:0000256" key="3">
    <source>
        <dbReference type="ARBA" id="ARBA00008779"/>
    </source>
</evidence>
<dbReference type="HOGENOM" id="CLU_006332_9_0_1"/>
<evidence type="ECO:0000256" key="2">
    <source>
        <dbReference type="ARBA" id="ARBA00004371"/>
    </source>
</evidence>
<dbReference type="Pfam" id="PF00884">
    <property type="entry name" value="Sulfatase"/>
    <property type="match status" value="1"/>
</dbReference>
<evidence type="ECO:0000256" key="17">
    <source>
        <dbReference type="ARBA" id="ARBA00081076"/>
    </source>
</evidence>
<evidence type="ECO:0000256" key="18">
    <source>
        <dbReference type="SAM" id="MobiDB-lite"/>
    </source>
</evidence>
<evidence type="ECO:0000256" key="10">
    <source>
        <dbReference type="ARBA" id="ARBA00023180"/>
    </source>
</evidence>
<dbReference type="CDD" id="cd16030">
    <property type="entry name" value="iduronate-2-sulfatase"/>
    <property type="match status" value="1"/>
</dbReference>
<gene>
    <name evidence="20" type="primary">IDS</name>
</gene>
<dbReference type="SUPFAM" id="SSF53649">
    <property type="entry name" value="Alkaline phosphatase-like"/>
    <property type="match status" value="1"/>
</dbReference>
<reference evidence="20" key="2">
    <citation type="submission" date="2025-08" db="UniProtKB">
        <authorList>
            <consortium name="Ensembl"/>
        </authorList>
    </citation>
    <scope>IDENTIFICATION</scope>
</reference>
<dbReference type="PROSITE" id="PS00523">
    <property type="entry name" value="SULFATASE_1"/>
    <property type="match status" value="1"/>
</dbReference>
<comment type="subunit">
    <text evidence="14">Monomer. The 58-kDa mature form is composed of two chains resulting from proteolitic processing, the 42-kDa chain and the 14-kDa chain that remain stably associated and form the 58-kDa intermediate form which is enzymatically active.</text>
</comment>
<feature type="compositionally biased region" description="Basic residues" evidence="18">
    <location>
        <begin position="116"/>
        <end position="133"/>
    </location>
</feature>
<comment type="similarity">
    <text evidence="3">Belongs to the sulfatase family.</text>
</comment>
<evidence type="ECO:0000313" key="20">
    <source>
        <dbReference type="Ensembl" id="ENSTGUP00000004818.2"/>
    </source>
</evidence>
<evidence type="ECO:0000256" key="6">
    <source>
        <dbReference type="ARBA" id="ARBA00022801"/>
    </source>
</evidence>
<keyword evidence="9" id="KW-1015">Disulfide bond</keyword>
<dbReference type="InterPro" id="IPR017850">
    <property type="entry name" value="Alkaline_phosphatase_core_sf"/>
</dbReference>
<dbReference type="Ensembl" id="ENSTGUT00000004867.2">
    <property type="protein sequence ID" value="ENSTGUP00000004818.2"/>
    <property type="gene ID" value="ENSTGUG00000004678.2"/>
</dbReference>
<dbReference type="GO" id="GO:0030200">
    <property type="term" value="P:heparan sulfate proteoglycan catabolic process"/>
    <property type="evidence" value="ECO:0007669"/>
    <property type="project" value="Ensembl"/>
</dbReference>
<dbReference type="EC" id="3.1.6.13" evidence="15"/>
<dbReference type="PANTHER" id="PTHR45953">
    <property type="entry name" value="IDURONATE 2-SULFATASE"/>
    <property type="match status" value="1"/>
</dbReference>
<keyword evidence="7" id="KW-0106">Calcium</keyword>
<dbReference type="GO" id="GO:0030209">
    <property type="term" value="P:dermatan sulfate proteoglycan catabolic process"/>
    <property type="evidence" value="ECO:0007669"/>
    <property type="project" value="Ensembl"/>
</dbReference>
<evidence type="ECO:0000256" key="15">
    <source>
        <dbReference type="ARBA" id="ARBA00066413"/>
    </source>
</evidence>
<comment type="catalytic activity">
    <reaction evidence="12">
        <text>Hydrolysis of the 2-sulfate groups of the L-iduronate 2-sulfate units of dermatan sulfate, heparan sulfate and heparin.</text>
        <dbReference type="EC" id="3.1.6.13"/>
    </reaction>
</comment>
<evidence type="ECO:0000256" key="4">
    <source>
        <dbReference type="ARBA" id="ARBA00022723"/>
    </source>
</evidence>
<dbReference type="GO" id="GO:0005509">
    <property type="term" value="F:calcium ion binding"/>
    <property type="evidence" value="ECO:0007669"/>
    <property type="project" value="Ensembl"/>
</dbReference>
<keyword evidence="10" id="KW-0325">Glycoprotein</keyword>
<dbReference type="STRING" id="59729.ENSTGUP00000004818"/>
<dbReference type="InParanoid" id="H0Z2M6"/>
<feature type="region of interest" description="Disordered" evidence="18">
    <location>
        <begin position="1"/>
        <end position="149"/>
    </location>
</feature>
<dbReference type="Gene3D" id="3.40.720.10">
    <property type="entry name" value="Alkaline Phosphatase, subunit A"/>
    <property type="match status" value="1"/>
</dbReference>
<keyword evidence="4" id="KW-0479">Metal-binding</keyword>
<feature type="domain" description="Sulfatase N-terminal" evidence="19">
    <location>
        <begin position="213"/>
        <end position="589"/>
    </location>
</feature>
<comment type="subcellular location">
    <subcellularLocation>
        <location evidence="2">Lysosome</location>
    </subcellularLocation>
</comment>
<keyword evidence="5" id="KW-0732">Signal</keyword>
<evidence type="ECO:0000313" key="21">
    <source>
        <dbReference type="Proteomes" id="UP000007754"/>
    </source>
</evidence>
<evidence type="ECO:0000256" key="11">
    <source>
        <dbReference type="ARBA" id="ARBA00023228"/>
    </source>
</evidence>
<dbReference type="GO" id="GO:0004423">
    <property type="term" value="F:iduronate-2-sulfatase activity"/>
    <property type="evidence" value="ECO:0007669"/>
    <property type="project" value="UniProtKB-EC"/>
</dbReference>
<organism evidence="20 21">
    <name type="scientific">Taeniopygia guttata</name>
    <name type="common">Zebra finch</name>
    <name type="synonym">Poephila guttata</name>
    <dbReference type="NCBI Taxonomy" id="59729"/>
    <lineage>
        <taxon>Eukaryota</taxon>
        <taxon>Metazoa</taxon>
        <taxon>Chordata</taxon>
        <taxon>Craniata</taxon>
        <taxon>Vertebrata</taxon>
        <taxon>Euteleostomi</taxon>
        <taxon>Archelosauria</taxon>
        <taxon>Archosauria</taxon>
        <taxon>Dinosauria</taxon>
        <taxon>Saurischia</taxon>
        <taxon>Theropoda</taxon>
        <taxon>Coelurosauria</taxon>
        <taxon>Aves</taxon>
        <taxon>Neognathae</taxon>
        <taxon>Neoaves</taxon>
        <taxon>Telluraves</taxon>
        <taxon>Australaves</taxon>
        <taxon>Passeriformes</taxon>
        <taxon>Passeroidea</taxon>
        <taxon>Estrildidae</taxon>
        <taxon>Estrildinae</taxon>
        <taxon>Taeniopygia</taxon>
    </lineage>
</organism>
<keyword evidence="11" id="KW-0458">Lysosome</keyword>
<evidence type="ECO:0000256" key="14">
    <source>
        <dbReference type="ARBA" id="ARBA00062513"/>
    </source>
</evidence>
<reference evidence="20" key="3">
    <citation type="submission" date="2025-09" db="UniProtKB">
        <authorList>
            <consortium name="Ensembl"/>
        </authorList>
    </citation>
    <scope>IDENTIFICATION</scope>
</reference>
<dbReference type="GO" id="GO:0043202">
    <property type="term" value="C:lysosomal lumen"/>
    <property type="evidence" value="ECO:0007669"/>
    <property type="project" value="Ensembl"/>
</dbReference>
<comment type="function">
    <text evidence="13">Lysosomal enzyme involved in the degradation pathway of dermatan sulfate and heparan sulfate.</text>
</comment>
<dbReference type="FunFam" id="3.40.720.10:FF:000027">
    <property type="entry name" value="iduronate 2-sulfatase"/>
    <property type="match status" value="1"/>
</dbReference>
<evidence type="ECO:0000256" key="9">
    <source>
        <dbReference type="ARBA" id="ARBA00023157"/>
    </source>
</evidence>
<evidence type="ECO:0000259" key="19">
    <source>
        <dbReference type="Pfam" id="PF00884"/>
    </source>
</evidence>
<evidence type="ECO:0000256" key="16">
    <source>
        <dbReference type="ARBA" id="ARBA00068336"/>
    </source>
</evidence>
<dbReference type="OMA" id="CQQAICG"/>
<comment type="cofactor">
    <cofactor evidence="1">
        <name>Ca(2+)</name>
        <dbReference type="ChEBI" id="CHEBI:29108"/>
    </cofactor>
</comment>
<evidence type="ECO:0000256" key="1">
    <source>
        <dbReference type="ARBA" id="ARBA00001913"/>
    </source>
</evidence>
<keyword evidence="8" id="KW-0865">Zymogen</keyword>
<dbReference type="GeneTree" id="ENSGT00940000156803"/>
<accession>H0Z2M6</accession>
<evidence type="ECO:0000256" key="8">
    <source>
        <dbReference type="ARBA" id="ARBA00023145"/>
    </source>
</evidence>
<protein>
    <recommendedName>
        <fullName evidence="16">Iduronate 2-sulfatase</fullName>
        <ecNumber evidence="15">3.1.6.13</ecNumber>
    </recommendedName>
    <alternativeName>
        <fullName evidence="17">Alpha-L-iduronate sulfate sulfatase</fullName>
    </alternativeName>
</protein>
<proteinExistence type="inferred from homology"/>
<dbReference type="PROSITE" id="PS00149">
    <property type="entry name" value="SULFATASE_2"/>
    <property type="match status" value="1"/>
</dbReference>
<dbReference type="PANTHER" id="PTHR45953:SF1">
    <property type="entry name" value="IDURONATE 2-SULFATASE"/>
    <property type="match status" value="1"/>
</dbReference>
<dbReference type="GO" id="GO:0006027">
    <property type="term" value="P:glycosaminoglycan catabolic process"/>
    <property type="evidence" value="ECO:0007669"/>
    <property type="project" value="Ensembl"/>
</dbReference>
<evidence type="ECO:0000256" key="7">
    <source>
        <dbReference type="ARBA" id="ARBA00022837"/>
    </source>
</evidence>
<name>H0Z2M6_TAEGU</name>
<keyword evidence="6" id="KW-0378">Hydrolase</keyword>
<dbReference type="InterPro" id="IPR035874">
    <property type="entry name" value="IDS"/>
</dbReference>
<dbReference type="InterPro" id="IPR000917">
    <property type="entry name" value="Sulfatase_N"/>
</dbReference>
<feature type="compositionally biased region" description="Basic and acidic residues" evidence="18">
    <location>
        <begin position="7"/>
        <end position="20"/>
    </location>
</feature>